<dbReference type="AlphaFoldDB" id="A0A8I0T5B9"/>
<keyword evidence="2" id="KW-1185">Reference proteome</keyword>
<evidence type="ECO:0000313" key="1">
    <source>
        <dbReference type="EMBL" id="MBE0346069.1"/>
    </source>
</evidence>
<reference evidence="1 2" key="1">
    <citation type="submission" date="2015-06" db="EMBL/GenBank/DDBJ databases">
        <title>Genome sequence of Pseudoalteromonas peptidolytica.</title>
        <authorList>
            <person name="Xie B.-B."/>
            <person name="Rong J.-C."/>
            <person name="Qin Q.-L."/>
            <person name="Zhang Y.-Z."/>
        </authorList>
    </citation>
    <scope>NUCLEOTIDE SEQUENCE [LARGE SCALE GENOMIC DNA]</scope>
    <source>
        <strain evidence="1 2">F12-50-A1</strain>
    </source>
</reference>
<dbReference type="EMBL" id="AQHF01000020">
    <property type="protein sequence ID" value="MBE0346069.1"/>
    <property type="molecule type" value="Genomic_DNA"/>
</dbReference>
<gene>
    <name evidence="1" type="ORF">PPEP_a1090</name>
</gene>
<comment type="caution">
    <text evidence="1">The sequence shown here is derived from an EMBL/GenBank/DDBJ whole genome shotgun (WGS) entry which is preliminary data.</text>
</comment>
<evidence type="ECO:0000313" key="2">
    <source>
        <dbReference type="Proteomes" id="UP000660708"/>
    </source>
</evidence>
<accession>A0A8I0T5B9</accession>
<name>A0A8I0T5B9_9GAMM</name>
<dbReference type="RefSeq" id="WP_147391271.1">
    <property type="nucleotide sequence ID" value="NZ_AQHF01000020.1"/>
</dbReference>
<protein>
    <submittedName>
        <fullName evidence="1">Uncharacterized protein</fullName>
    </submittedName>
</protein>
<sequence>MMTDTIEFFKRYTRQSRSPWADVSRVVMMFQPESKQGIYLHLGESGINGVSLSKDLQSRLPKALQSQYIEASDIEVILHVFETEISEYCNDNVSTKAFKRIFLVDQQGFFSDACKAVWKKSYQQFLASLRAFRILCQPKFQIKK</sequence>
<proteinExistence type="predicted"/>
<dbReference type="Proteomes" id="UP000660708">
    <property type="component" value="Unassembled WGS sequence"/>
</dbReference>
<organism evidence="1 2">
    <name type="scientific">Pseudoalteromonas peptidolytica F12-50-A1</name>
    <dbReference type="NCBI Taxonomy" id="1315280"/>
    <lineage>
        <taxon>Bacteria</taxon>
        <taxon>Pseudomonadati</taxon>
        <taxon>Pseudomonadota</taxon>
        <taxon>Gammaproteobacteria</taxon>
        <taxon>Alteromonadales</taxon>
        <taxon>Pseudoalteromonadaceae</taxon>
        <taxon>Pseudoalteromonas</taxon>
    </lineage>
</organism>